<gene>
    <name evidence="2" type="ORF">chiPu_0031860</name>
</gene>
<evidence type="ECO:0000256" key="1">
    <source>
        <dbReference type="SAM" id="MobiDB-lite"/>
    </source>
</evidence>
<evidence type="ECO:0000313" key="2">
    <source>
        <dbReference type="EMBL" id="GCC47978.1"/>
    </source>
</evidence>
<comment type="caution">
    <text evidence="2">The sequence shown here is derived from an EMBL/GenBank/DDBJ whole genome shotgun (WGS) entry which is preliminary data.</text>
</comment>
<dbReference type="EMBL" id="BEZZ01220916">
    <property type="protein sequence ID" value="GCC47978.1"/>
    <property type="molecule type" value="Genomic_DNA"/>
</dbReference>
<reference evidence="2 3" key="1">
    <citation type="journal article" date="2018" name="Nat. Ecol. Evol.">
        <title>Shark genomes provide insights into elasmobranch evolution and the origin of vertebrates.</title>
        <authorList>
            <person name="Hara Y"/>
            <person name="Yamaguchi K"/>
            <person name="Onimaru K"/>
            <person name="Kadota M"/>
            <person name="Koyanagi M"/>
            <person name="Keeley SD"/>
            <person name="Tatsumi K"/>
            <person name="Tanaka K"/>
            <person name="Motone F"/>
            <person name="Kageyama Y"/>
            <person name="Nozu R"/>
            <person name="Adachi N"/>
            <person name="Nishimura O"/>
            <person name="Nakagawa R"/>
            <person name="Tanegashima C"/>
            <person name="Kiyatake I"/>
            <person name="Matsumoto R"/>
            <person name="Murakumo K"/>
            <person name="Nishida K"/>
            <person name="Terakita A"/>
            <person name="Kuratani S"/>
            <person name="Sato K"/>
            <person name="Hyodo S Kuraku.S."/>
        </authorList>
    </citation>
    <scope>NUCLEOTIDE SEQUENCE [LARGE SCALE GENOMIC DNA]</scope>
</reference>
<keyword evidence="3" id="KW-1185">Reference proteome</keyword>
<accession>A0A401TZA3</accession>
<organism evidence="2 3">
    <name type="scientific">Chiloscyllium punctatum</name>
    <name type="common">Brownbanded bambooshark</name>
    <name type="synonym">Hemiscyllium punctatum</name>
    <dbReference type="NCBI Taxonomy" id="137246"/>
    <lineage>
        <taxon>Eukaryota</taxon>
        <taxon>Metazoa</taxon>
        <taxon>Chordata</taxon>
        <taxon>Craniata</taxon>
        <taxon>Vertebrata</taxon>
        <taxon>Chondrichthyes</taxon>
        <taxon>Elasmobranchii</taxon>
        <taxon>Galeomorphii</taxon>
        <taxon>Galeoidea</taxon>
        <taxon>Orectolobiformes</taxon>
        <taxon>Hemiscylliidae</taxon>
        <taxon>Chiloscyllium</taxon>
    </lineage>
</organism>
<evidence type="ECO:0000313" key="3">
    <source>
        <dbReference type="Proteomes" id="UP000287033"/>
    </source>
</evidence>
<dbReference type="AlphaFoldDB" id="A0A401TZA3"/>
<sequence length="70" mass="8067">MRTRARPLRAKPSSADRWSLDWKWGRGGAKKRDERMRRSFPCLPSPGGGRGMVTLPRGTWGRRRDVRSCV</sequence>
<dbReference type="Proteomes" id="UP000287033">
    <property type="component" value="Unassembled WGS sequence"/>
</dbReference>
<feature type="region of interest" description="Disordered" evidence="1">
    <location>
        <begin position="33"/>
        <end position="59"/>
    </location>
</feature>
<proteinExistence type="predicted"/>
<protein>
    <submittedName>
        <fullName evidence="2">Uncharacterized protein</fullName>
    </submittedName>
</protein>
<name>A0A401TZA3_CHIPU</name>